<feature type="region of interest" description="Disordered" evidence="4">
    <location>
        <begin position="170"/>
        <end position="197"/>
    </location>
</feature>
<dbReference type="GO" id="GO:0004842">
    <property type="term" value="F:ubiquitin-protein transferase activity"/>
    <property type="evidence" value="ECO:0007669"/>
    <property type="project" value="TreeGrafter"/>
</dbReference>
<dbReference type="OrthoDB" id="10057496at2759"/>
<keyword evidence="6" id="KW-1185">Reference proteome</keyword>
<evidence type="ECO:0000256" key="4">
    <source>
        <dbReference type="SAM" id="MobiDB-lite"/>
    </source>
</evidence>
<dbReference type="Gene3D" id="1.25.40.20">
    <property type="entry name" value="Ankyrin repeat-containing domain"/>
    <property type="match status" value="1"/>
</dbReference>
<dbReference type="Pfam" id="PF12796">
    <property type="entry name" value="Ank_2"/>
    <property type="match status" value="1"/>
</dbReference>
<evidence type="ECO:0000256" key="1">
    <source>
        <dbReference type="ARBA" id="ARBA00022737"/>
    </source>
</evidence>
<feature type="repeat" description="ANK" evidence="3">
    <location>
        <begin position="53"/>
        <end position="85"/>
    </location>
</feature>
<feature type="compositionally biased region" description="Low complexity" evidence="4">
    <location>
        <begin position="173"/>
        <end position="188"/>
    </location>
</feature>
<dbReference type="AlphaFoldDB" id="A0A6G1J468"/>
<dbReference type="InterPro" id="IPR002110">
    <property type="entry name" value="Ankyrin_rpt"/>
</dbReference>
<dbReference type="PANTHER" id="PTHR24171:SF8">
    <property type="entry name" value="BRCA1-ASSOCIATED RING DOMAIN PROTEIN 1"/>
    <property type="match status" value="1"/>
</dbReference>
<reference evidence="5" key="1">
    <citation type="journal article" date="2020" name="Stud. Mycol.">
        <title>101 Dothideomycetes genomes: a test case for predicting lifestyles and emergence of pathogens.</title>
        <authorList>
            <person name="Haridas S."/>
            <person name="Albert R."/>
            <person name="Binder M."/>
            <person name="Bloem J."/>
            <person name="Labutti K."/>
            <person name="Salamov A."/>
            <person name="Andreopoulos B."/>
            <person name="Baker S."/>
            <person name="Barry K."/>
            <person name="Bills G."/>
            <person name="Bluhm B."/>
            <person name="Cannon C."/>
            <person name="Castanera R."/>
            <person name="Culley D."/>
            <person name="Daum C."/>
            <person name="Ezra D."/>
            <person name="Gonzalez J."/>
            <person name="Henrissat B."/>
            <person name="Kuo A."/>
            <person name="Liang C."/>
            <person name="Lipzen A."/>
            <person name="Lutzoni F."/>
            <person name="Magnuson J."/>
            <person name="Mondo S."/>
            <person name="Nolan M."/>
            <person name="Ohm R."/>
            <person name="Pangilinan J."/>
            <person name="Park H.-J."/>
            <person name="Ramirez L."/>
            <person name="Alfaro M."/>
            <person name="Sun H."/>
            <person name="Tritt A."/>
            <person name="Yoshinaga Y."/>
            <person name="Zwiers L.-H."/>
            <person name="Turgeon B."/>
            <person name="Goodwin S."/>
            <person name="Spatafora J."/>
            <person name="Crous P."/>
            <person name="Grigoriev I."/>
        </authorList>
    </citation>
    <scope>NUCLEOTIDE SEQUENCE</scope>
    <source>
        <strain evidence="5">CBS 122367</strain>
    </source>
</reference>
<evidence type="ECO:0000313" key="6">
    <source>
        <dbReference type="Proteomes" id="UP000799291"/>
    </source>
</evidence>
<dbReference type="GO" id="GO:0085020">
    <property type="term" value="P:protein K6-linked ubiquitination"/>
    <property type="evidence" value="ECO:0007669"/>
    <property type="project" value="TreeGrafter"/>
</dbReference>
<feature type="repeat" description="ANK" evidence="3">
    <location>
        <begin position="99"/>
        <end position="131"/>
    </location>
</feature>
<name>A0A6G1J468_9PLEO</name>
<keyword evidence="1" id="KW-0677">Repeat</keyword>
<dbReference type="SMART" id="SM00248">
    <property type="entry name" value="ANK"/>
    <property type="match status" value="2"/>
</dbReference>
<dbReference type="Proteomes" id="UP000799291">
    <property type="component" value="Unassembled WGS sequence"/>
</dbReference>
<accession>A0A6G1J468</accession>
<proteinExistence type="predicted"/>
<dbReference type="SUPFAM" id="SSF48403">
    <property type="entry name" value="Ankyrin repeat"/>
    <property type="match status" value="1"/>
</dbReference>
<evidence type="ECO:0000256" key="3">
    <source>
        <dbReference type="PROSITE-ProRule" id="PRU00023"/>
    </source>
</evidence>
<keyword evidence="2 3" id="KW-0040">ANK repeat</keyword>
<protein>
    <submittedName>
        <fullName evidence="5">Ankyrin</fullName>
    </submittedName>
</protein>
<gene>
    <name evidence="5" type="ORF">K458DRAFT_365659</name>
</gene>
<sequence>MSPVALDEDSIDEILYLARANEVSELSAFLSDLSAQTKHPQAELVAAAVDPYTKNTALHYAAANGHNAIIKLLLSLHTDKATASASAAASGLVNAVNDAGNTALHWAGLNGHLESVKSLVQSGADVTIINKAGHDAVFEAEINDKGGVVDWLLGAVEELEKGIGQDGEASVHAGMDLGDGANGNDATGAGEGSAAGVEDVRRQMGELSTKDGTVQVG</sequence>
<dbReference type="EMBL" id="MU005579">
    <property type="protein sequence ID" value="KAF2685312.1"/>
    <property type="molecule type" value="Genomic_DNA"/>
</dbReference>
<evidence type="ECO:0000313" key="5">
    <source>
        <dbReference type="EMBL" id="KAF2685312.1"/>
    </source>
</evidence>
<dbReference type="PANTHER" id="PTHR24171">
    <property type="entry name" value="ANKYRIN REPEAT DOMAIN-CONTAINING PROTEIN 39-RELATED"/>
    <property type="match status" value="1"/>
</dbReference>
<dbReference type="PROSITE" id="PS50297">
    <property type="entry name" value="ANK_REP_REGION"/>
    <property type="match status" value="2"/>
</dbReference>
<dbReference type="PROSITE" id="PS50088">
    <property type="entry name" value="ANK_REPEAT"/>
    <property type="match status" value="2"/>
</dbReference>
<dbReference type="InterPro" id="IPR036770">
    <property type="entry name" value="Ankyrin_rpt-contain_sf"/>
</dbReference>
<evidence type="ECO:0000256" key="2">
    <source>
        <dbReference type="ARBA" id="ARBA00023043"/>
    </source>
</evidence>
<organism evidence="5 6">
    <name type="scientific">Lentithecium fluviatile CBS 122367</name>
    <dbReference type="NCBI Taxonomy" id="1168545"/>
    <lineage>
        <taxon>Eukaryota</taxon>
        <taxon>Fungi</taxon>
        <taxon>Dikarya</taxon>
        <taxon>Ascomycota</taxon>
        <taxon>Pezizomycotina</taxon>
        <taxon>Dothideomycetes</taxon>
        <taxon>Pleosporomycetidae</taxon>
        <taxon>Pleosporales</taxon>
        <taxon>Massarineae</taxon>
        <taxon>Lentitheciaceae</taxon>
        <taxon>Lentithecium</taxon>
    </lineage>
</organism>